<reference evidence="2 3" key="1">
    <citation type="submission" date="2017-11" db="EMBL/GenBank/DDBJ databases">
        <title>De-novo sequencing of pomegranate (Punica granatum L.) genome.</title>
        <authorList>
            <person name="Akparov Z."/>
            <person name="Amiraslanov A."/>
            <person name="Hajiyeva S."/>
            <person name="Abbasov M."/>
            <person name="Kaur K."/>
            <person name="Hamwieh A."/>
            <person name="Solovyev V."/>
            <person name="Salamov A."/>
            <person name="Braich B."/>
            <person name="Kosarev P."/>
            <person name="Mahmoud A."/>
            <person name="Hajiyev E."/>
            <person name="Babayeva S."/>
            <person name="Izzatullayeva V."/>
            <person name="Mammadov A."/>
            <person name="Mammadov A."/>
            <person name="Sharifova S."/>
            <person name="Ojaghi J."/>
            <person name="Eynullazada K."/>
            <person name="Bayramov B."/>
            <person name="Abdulazimova A."/>
            <person name="Shahmuradov I."/>
        </authorList>
    </citation>
    <scope>NUCLEOTIDE SEQUENCE [LARGE SCALE GENOMIC DNA]</scope>
    <source>
        <strain evidence="3">cv. AG2017</strain>
        <tissue evidence="2">Leaf</tissue>
    </source>
</reference>
<keyword evidence="3" id="KW-1185">Reference proteome</keyword>
<feature type="region of interest" description="Disordered" evidence="1">
    <location>
        <begin position="1"/>
        <end position="21"/>
    </location>
</feature>
<dbReference type="AlphaFoldDB" id="A0A2I0IPB1"/>
<feature type="region of interest" description="Disordered" evidence="1">
    <location>
        <begin position="139"/>
        <end position="160"/>
    </location>
</feature>
<name>A0A2I0IPB1_PUNGR</name>
<dbReference type="Proteomes" id="UP000233551">
    <property type="component" value="Unassembled WGS sequence"/>
</dbReference>
<evidence type="ECO:0000313" key="2">
    <source>
        <dbReference type="EMBL" id="PKI45845.1"/>
    </source>
</evidence>
<sequence length="160" mass="17954">MAKLFAPTRSPKGSPAQLNYPRQIFPQAQRATKNSMRVTNAAALRHPNLKGPKSTDRVDSRLFSKNDHHNHLRRSIQVDLITLGANDYTGHLEGSLEYPEPLTLPQNCIRSLRGDVRPDLCRSGLFSFPPGLLRLFGLQPKPDPTKVQPDFLQSHPVSRD</sequence>
<dbReference type="EMBL" id="PGOL01002696">
    <property type="protein sequence ID" value="PKI45845.1"/>
    <property type="molecule type" value="Genomic_DNA"/>
</dbReference>
<accession>A0A2I0IPB1</accession>
<comment type="caution">
    <text evidence="2">The sequence shown here is derived from an EMBL/GenBank/DDBJ whole genome shotgun (WGS) entry which is preliminary data.</text>
</comment>
<evidence type="ECO:0000256" key="1">
    <source>
        <dbReference type="SAM" id="MobiDB-lite"/>
    </source>
</evidence>
<protein>
    <submittedName>
        <fullName evidence="2">Uncharacterized protein</fullName>
    </submittedName>
</protein>
<gene>
    <name evidence="2" type="ORF">CRG98_033766</name>
</gene>
<evidence type="ECO:0000313" key="3">
    <source>
        <dbReference type="Proteomes" id="UP000233551"/>
    </source>
</evidence>
<organism evidence="2 3">
    <name type="scientific">Punica granatum</name>
    <name type="common">Pomegranate</name>
    <dbReference type="NCBI Taxonomy" id="22663"/>
    <lineage>
        <taxon>Eukaryota</taxon>
        <taxon>Viridiplantae</taxon>
        <taxon>Streptophyta</taxon>
        <taxon>Embryophyta</taxon>
        <taxon>Tracheophyta</taxon>
        <taxon>Spermatophyta</taxon>
        <taxon>Magnoliopsida</taxon>
        <taxon>eudicotyledons</taxon>
        <taxon>Gunneridae</taxon>
        <taxon>Pentapetalae</taxon>
        <taxon>rosids</taxon>
        <taxon>malvids</taxon>
        <taxon>Myrtales</taxon>
        <taxon>Lythraceae</taxon>
        <taxon>Punica</taxon>
    </lineage>
</organism>
<proteinExistence type="predicted"/>